<dbReference type="SUPFAM" id="SSF161098">
    <property type="entry name" value="MetI-like"/>
    <property type="match status" value="1"/>
</dbReference>
<sequence length="320" mass="36499">MNQAHTQKVVHRAADKASSQRRFWKDIRRDKYLYLLALPGLLFLLLFKYIPLAEVVIAFQNYSPLLGIFKSKWVGLDHFIRFFSNPDFMMLFRNTMAISLLNLVFFFPVPILLSLMLNEVKNEIYKKVVQSIVYLPHFLSWVIIAGLTFLLLAKGEGVVNKMLEAFGMERIGFLTNPNIFWIMVTIQSAWKEAGWGTIIFLAAMAGIDPQLYEAARMDGAGRFRQMFHITLPAIRSVIVVLLILRLGHIMDVGFEQIFLMYNGAVSQVAEVFDTYVYRVGIQQAQFSYSTAVGLFKSLVGLVLVILSNKVAKKFGEEGVY</sequence>
<dbReference type="Pfam" id="PF00528">
    <property type="entry name" value="BPD_transp_1"/>
    <property type="match status" value="1"/>
</dbReference>
<keyword evidence="5 6" id="KW-0472">Membrane</keyword>
<evidence type="ECO:0000256" key="4">
    <source>
        <dbReference type="ARBA" id="ARBA00022989"/>
    </source>
</evidence>
<keyword evidence="2 6" id="KW-0813">Transport</keyword>
<reference evidence="8" key="1">
    <citation type="submission" date="2018-02" db="EMBL/GenBank/DDBJ databases">
        <authorList>
            <person name="Kim S.-K."/>
            <person name="Jung H.-I."/>
            <person name="Lee S.-W."/>
        </authorList>
    </citation>
    <scope>NUCLEOTIDE SEQUENCE</scope>
    <source>
        <strain evidence="8">SK3146</strain>
    </source>
</reference>
<evidence type="ECO:0000313" key="9">
    <source>
        <dbReference type="Proteomes" id="UP001057134"/>
    </source>
</evidence>
<feature type="transmembrane region" description="Helical" evidence="6">
    <location>
        <begin position="32"/>
        <end position="50"/>
    </location>
</feature>
<evidence type="ECO:0000256" key="3">
    <source>
        <dbReference type="ARBA" id="ARBA00022692"/>
    </source>
</evidence>
<keyword evidence="4 6" id="KW-1133">Transmembrane helix</keyword>
<evidence type="ECO:0000313" key="8">
    <source>
        <dbReference type="EMBL" id="UQZ81983.1"/>
    </source>
</evidence>
<dbReference type="EMBL" id="CP027059">
    <property type="protein sequence ID" value="UQZ81983.1"/>
    <property type="molecule type" value="Genomic_DNA"/>
</dbReference>
<dbReference type="PROSITE" id="PS50928">
    <property type="entry name" value="ABC_TM1"/>
    <property type="match status" value="1"/>
</dbReference>
<protein>
    <submittedName>
        <fullName evidence="8">Multiple-sugar transport system permease YteP</fullName>
    </submittedName>
</protein>
<dbReference type="PANTHER" id="PTHR43496:SF1">
    <property type="entry name" value="POLYGALACTURONAN_RHAMNOGALACTURONAN TRANSPORT SYSTEM PERMEASE PROTEIN YTEP"/>
    <property type="match status" value="1"/>
</dbReference>
<dbReference type="PANTHER" id="PTHR43496">
    <property type="entry name" value="PROTEIN LPLB"/>
    <property type="match status" value="1"/>
</dbReference>
<name>A0ABY4RIL9_9BACL</name>
<evidence type="ECO:0000256" key="2">
    <source>
        <dbReference type="ARBA" id="ARBA00022448"/>
    </source>
</evidence>
<proteinExistence type="inferred from homology"/>
<dbReference type="RefSeq" id="WP_249864173.1">
    <property type="nucleotide sequence ID" value="NZ_CP027059.1"/>
</dbReference>
<comment type="subcellular location">
    <subcellularLocation>
        <location evidence="6">Cell membrane</location>
        <topology evidence="6">Multi-pass membrane protein</topology>
    </subcellularLocation>
    <subcellularLocation>
        <location evidence="1">Membrane</location>
        <topology evidence="1">Multi-pass membrane protein</topology>
    </subcellularLocation>
</comment>
<evidence type="ECO:0000256" key="5">
    <source>
        <dbReference type="ARBA" id="ARBA00023136"/>
    </source>
</evidence>
<dbReference type="InterPro" id="IPR000515">
    <property type="entry name" value="MetI-like"/>
</dbReference>
<evidence type="ECO:0000256" key="1">
    <source>
        <dbReference type="ARBA" id="ARBA00004141"/>
    </source>
</evidence>
<dbReference type="Proteomes" id="UP001057134">
    <property type="component" value="Chromosome"/>
</dbReference>
<evidence type="ECO:0000259" key="7">
    <source>
        <dbReference type="PROSITE" id="PS50928"/>
    </source>
</evidence>
<feature type="transmembrane region" description="Helical" evidence="6">
    <location>
        <begin position="132"/>
        <end position="153"/>
    </location>
</feature>
<dbReference type="Gene3D" id="1.10.3720.10">
    <property type="entry name" value="MetI-like"/>
    <property type="match status" value="1"/>
</dbReference>
<feature type="transmembrane region" description="Helical" evidence="6">
    <location>
        <begin position="286"/>
        <end position="306"/>
    </location>
</feature>
<gene>
    <name evidence="8" type="primary">yteP_17</name>
    <name evidence="8" type="ORF">SK3146_01140</name>
</gene>
<feature type="transmembrane region" description="Helical" evidence="6">
    <location>
        <begin position="193"/>
        <end position="212"/>
    </location>
</feature>
<organism evidence="8 9">
    <name type="scientific">Paenibacillus konkukensis</name>
    <dbReference type="NCBI Taxonomy" id="2020716"/>
    <lineage>
        <taxon>Bacteria</taxon>
        <taxon>Bacillati</taxon>
        <taxon>Bacillota</taxon>
        <taxon>Bacilli</taxon>
        <taxon>Bacillales</taxon>
        <taxon>Paenibacillaceae</taxon>
        <taxon>Paenibacillus</taxon>
    </lineage>
</organism>
<reference evidence="8" key="2">
    <citation type="journal article" date="2021" name="J Anim Sci Technol">
        <title>Complete genome sequence of Paenibacillus konkukensis sp. nov. SK3146 as a potential probiotic strain.</title>
        <authorList>
            <person name="Jung H.I."/>
            <person name="Park S."/>
            <person name="Niu K.M."/>
            <person name="Lee S.W."/>
            <person name="Kothari D."/>
            <person name="Yi K.J."/>
            <person name="Kim S.K."/>
        </authorList>
    </citation>
    <scope>NUCLEOTIDE SEQUENCE</scope>
    <source>
        <strain evidence="8">SK3146</strain>
    </source>
</reference>
<feature type="transmembrane region" description="Helical" evidence="6">
    <location>
        <begin position="96"/>
        <end position="120"/>
    </location>
</feature>
<comment type="similarity">
    <text evidence="6">Belongs to the binding-protein-dependent transport system permease family.</text>
</comment>
<feature type="domain" description="ABC transmembrane type-1" evidence="7">
    <location>
        <begin position="92"/>
        <end position="307"/>
    </location>
</feature>
<feature type="transmembrane region" description="Helical" evidence="6">
    <location>
        <begin position="233"/>
        <end position="250"/>
    </location>
</feature>
<accession>A0ABY4RIL9</accession>
<keyword evidence="3 6" id="KW-0812">Transmembrane</keyword>
<dbReference type="CDD" id="cd06261">
    <property type="entry name" value="TM_PBP2"/>
    <property type="match status" value="1"/>
</dbReference>
<evidence type="ECO:0000256" key="6">
    <source>
        <dbReference type="RuleBase" id="RU363032"/>
    </source>
</evidence>
<dbReference type="InterPro" id="IPR035906">
    <property type="entry name" value="MetI-like_sf"/>
</dbReference>
<keyword evidence="9" id="KW-1185">Reference proteome</keyword>